<gene>
    <name evidence="3" type="ORF">QTJ16_003174</name>
</gene>
<dbReference type="EMBL" id="JAUBYV010000004">
    <property type="protein sequence ID" value="KAK2627208.1"/>
    <property type="molecule type" value="Genomic_DNA"/>
</dbReference>
<feature type="domain" description="JmjC" evidence="2">
    <location>
        <begin position="152"/>
        <end position="338"/>
    </location>
</feature>
<reference evidence="3" key="1">
    <citation type="submission" date="2023-06" db="EMBL/GenBank/DDBJ databases">
        <title>Draft genome of Marssonina rosae.</title>
        <authorList>
            <person name="Cheng Q."/>
        </authorList>
    </citation>
    <scope>NUCLEOTIDE SEQUENCE</scope>
    <source>
        <strain evidence="3">R4</strain>
    </source>
</reference>
<dbReference type="Gene3D" id="2.60.120.10">
    <property type="entry name" value="Jelly Rolls"/>
    <property type="match status" value="1"/>
</dbReference>
<dbReference type="PANTHER" id="PTHR12461">
    <property type="entry name" value="HYPOXIA-INDUCIBLE FACTOR 1 ALPHA INHIBITOR-RELATED"/>
    <property type="match status" value="1"/>
</dbReference>
<keyword evidence="4" id="KW-1185">Reference proteome</keyword>
<sequence>MVPSDEPAPDPTLTLLETYSALNSATITTLNSLPSALEFLRFVAQNRPFVVRGGAADWKAVREWNVETLKKVLEGVNVNVAVTPKGNADSPVPSPTDPSTLLFVKPHEEQQPFASFLDFVIAQEKHHYSSSNSRSRPLGGEVRYAQTQNDNLPQEYSLLCHHVPPSIPFARIALGSCPDATNLWIGNSLSTTALHKDNYENIYVQIVGRKRFLLLPPVAWAAVAEKVLRPASYVRMQGLELGDASGWGIEEEEGEGVPFATWDPDSQGDGDGDGNEKTYQKAVQPMRVELGEGDLLYLPALWYHKVSQSCSEEGICVAVNYWHDMEFAGGFWPLCGFVRDVGLAATKNATRNAGN</sequence>
<feature type="region of interest" description="Disordered" evidence="1">
    <location>
        <begin position="257"/>
        <end position="277"/>
    </location>
</feature>
<dbReference type="InterPro" id="IPR014710">
    <property type="entry name" value="RmlC-like_jellyroll"/>
</dbReference>
<dbReference type="SMART" id="SM00558">
    <property type="entry name" value="JmjC"/>
    <property type="match status" value="1"/>
</dbReference>
<dbReference type="PROSITE" id="PS51184">
    <property type="entry name" value="JMJC"/>
    <property type="match status" value="1"/>
</dbReference>
<comment type="caution">
    <text evidence="3">The sequence shown here is derived from an EMBL/GenBank/DDBJ whole genome shotgun (WGS) entry which is preliminary data.</text>
</comment>
<dbReference type="SUPFAM" id="SSF51197">
    <property type="entry name" value="Clavaminate synthase-like"/>
    <property type="match status" value="1"/>
</dbReference>
<dbReference type="Proteomes" id="UP001285354">
    <property type="component" value="Unassembled WGS sequence"/>
</dbReference>
<dbReference type="AlphaFoldDB" id="A0AAD9T1Q2"/>
<organism evidence="3 4">
    <name type="scientific">Diplocarpon rosae</name>
    <dbReference type="NCBI Taxonomy" id="946125"/>
    <lineage>
        <taxon>Eukaryota</taxon>
        <taxon>Fungi</taxon>
        <taxon>Dikarya</taxon>
        <taxon>Ascomycota</taxon>
        <taxon>Pezizomycotina</taxon>
        <taxon>Leotiomycetes</taxon>
        <taxon>Helotiales</taxon>
        <taxon>Drepanopezizaceae</taxon>
        <taxon>Diplocarpon</taxon>
    </lineage>
</organism>
<dbReference type="InterPro" id="IPR041667">
    <property type="entry name" value="Cupin_8"/>
</dbReference>
<dbReference type="InterPro" id="IPR003347">
    <property type="entry name" value="JmjC_dom"/>
</dbReference>
<protein>
    <recommendedName>
        <fullName evidence="2">JmjC domain-containing protein</fullName>
    </recommendedName>
</protein>
<evidence type="ECO:0000313" key="4">
    <source>
        <dbReference type="Proteomes" id="UP001285354"/>
    </source>
</evidence>
<accession>A0AAD9T1Q2</accession>
<proteinExistence type="predicted"/>
<name>A0AAD9T1Q2_9HELO</name>
<dbReference type="PANTHER" id="PTHR12461:SF99">
    <property type="entry name" value="BIFUNCTIONAL PEPTIDASE AND (3S)-LYSYL HYDROXYLASE JMJD7"/>
    <property type="match status" value="1"/>
</dbReference>
<dbReference type="Pfam" id="PF13621">
    <property type="entry name" value="Cupin_8"/>
    <property type="match status" value="1"/>
</dbReference>
<evidence type="ECO:0000256" key="1">
    <source>
        <dbReference type="SAM" id="MobiDB-lite"/>
    </source>
</evidence>
<evidence type="ECO:0000313" key="3">
    <source>
        <dbReference type="EMBL" id="KAK2627208.1"/>
    </source>
</evidence>
<evidence type="ECO:0000259" key="2">
    <source>
        <dbReference type="PROSITE" id="PS51184"/>
    </source>
</evidence>